<proteinExistence type="predicted"/>
<feature type="domain" description="2-oxoglutarate dehydrogenase E1 component N-terminal" evidence="3">
    <location>
        <begin position="13"/>
        <end position="46"/>
    </location>
</feature>
<dbReference type="InterPro" id="IPR023213">
    <property type="entry name" value="CAT-like_dom_sf"/>
</dbReference>
<sequence>MSTQHPDLAAEDFGANEWLIEELYEQYRADKDSVDPSWREFFAEHDAEGGGTRTGAPTANGATRKPPAKPDGAQRPSQAQQESSGRASVEARRQDGSGRVPRDRASGTAEQSRATDRGEAAQDDRTDLPPAPPVSAVPGSTAYRKPDARLATAEEGPTEDSTEKLRGVAARTATNMESSLEIPVATSVRAVPAKLMADNRTVINNHLSRSRGGKVSFTHLIGYAMVEALAEVPEMNYSYRPTDNGKPG</sequence>
<feature type="non-terminal residue" evidence="4">
    <location>
        <position position="248"/>
    </location>
</feature>
<keyword evidence="5" id="KW-1185">Reference proteome</keyword>
<feature type="domain" description="2-oxoacid dehydrogenase acyltransferase catalytic" evidence="2">
    <location>
        <begin position="159"/>
        <end position="242"/>
    </location>
</feature>
<reference evidence="4" key="1">
    <citation type="submission" date="2023-02" db="EMBL/GenBank/DDBJ databases">
        <title>Georgenia sp.10Sc9-8, isolated from a soil sample collected from the Taklamakan desert.</title>
        <authorList>
            <person name="Liu S."/>
        </authorList>
    </citation>
    <scope>NUCLEOTIDE SEQUENCE</scope>
    <source>
        <strain evidence="4">10Sc9-8</strain>
    </source>
</reference>
<dbReference type="Gene3D" id="3.30.559.10">
    <property type="entry name" value="Chloramphenicol acetyltransferase-like domain"/>
    <property type="match status" value="1"/>
</dbReference>
<name>A0ABT5TUV3_9MICO</name>
<feature type="compositionally biased region" description="Basic and acidic residues" evidence="1">
    <location>
        <begin position="113"/>
        <end position="127"/>
    </location>
</feature>
<evidence type="ECO:0000313" key="4">
    <source>
        <dbReference type="EMBL" id="MDD9205468.1"/>
    </source>
</evidence>
<gene>
    <name evidence="4" type="ORF">PU560_03170</name>
</gene>
<dbReference type="SUPFAM" id="SSF52777">
    <property type="entry name" value="CoA-dependent acyltransferases"/>
    <property type="match status" value="1"/>
</dbReference>
<accession>A0ABT5TUV3</accession>
<feature type="compositionally biased region" description="Polar residues" evidence="1">
    <location>
        <begin position="75"/>
        <end position="86"/>
    </location>
</feature>
<evidence type="ECO:0000259" key="3">
    <source>
        <dbReference type="Pfam" id="PF16078"/>
    </source>
</evidence>
<dbReference type="Pfam" id="PF16078">
    <property type="entry name" value="2-oxogl_dehyd_N"/>
    <property type="match status" value="1"/>
</dbReference>
<organism evidence="4 5">
    <name type="scientific">Georgenia halotolerans</name>
    <dbReference type="NCBI Taxonomy" id="3028317"/>
    <lineage>
        <taxon>Bacteria</taxon>
        <taxon>Bacillati</taxon>
        <taxon>Actinomycetota</taxon>
        <taxon>Actinomycetes</taxon>
        <taxon>Micrococcales</taxon>
        <taxon>Bogoriellaceae</taxon>
        <taxon>Georgenia</taxon>
    </lineage>
</organism>
<dbReference type="InterPro" id="IPR001078">
    <property type="entry name" value="2-oxoacid_DH_actylTfrase"/>
</dbReference>
<dbReference type="Pfam" id="PF00198">
    <property type="entry name" value="2-oxoacid_dh"/>
    <property type="match status" value="1"/>
</dbReference>
<dbReference type="InterPro" id="IPR032106">
    <property type="entry name" value="2-oxogl_dehyd_N"/>
</dbReference>
<feature type="compositionally biased region" description="Basic and acidic residues" evidence="1">
    <location>
        <begin position="39"/>
        <end position="48"/>
    </location>
</feature>
<evidence type="ECO:0000313" key="5">
    <source>
        <dbReference type="Proteomes" id="UP001165561"/>
    </source>
</evidence>
<dbReference type="Proteomes" id="UP001165561">
    <property type="component" value="Unassembled WGS sequence"/>
</dbReference>
<feature type="region of interest" description="Disordered" evidence="1">
    <location>
        <begin position="39"/>
        <end position="165"/>
    </location>
</feature>
<comment type="caution">
    <text evidence="4">The sequence shown here is derived from an EMBL/GenBank/DDBJ whole genome shotgun (WGS) entry which is preliminary data.</text>
</comment>
<feature type="compositionally biased region" description="Basic and acidic residues" evidence="1">
    <location>
        <begin position="89"/>
        <end position="105"/>
    </location>
</feature>
<evidence type="ECO:0000256" key="1">
    <source>
        <dbReference type="SAM" id="MobiDB-lite"/>
    </source>
</evidence>
<protein>
    <submittedName>
        <fullName evidence="4">2-oxo acid dehydrogenase subunit E2</fullName>
    </submittedName>
</protein>
<evidence type="ECO:0000259" key="2">
    <source>
        <dbReference type="Pfam" id="PF00198"/>
    </source>
</evidence>
<dbReference type="EMBL" id="JARACI010000507">
    <property type="protein sequence ID" value="MDD9205468.1"/>
    <property type="molecule type" value="Genomic_DNA"/>
</dbReference>